<organism evidence="1 2">
    <name type="scientific">Rhizobium leguminosarum bv. trifolii WSM597</name>
    <dbReference type="NCBI Taxonomy" id="754764"/>
    <lineage>
        <taxon>Bacteria</taxon>
        <taxon>Pseudomonadati</taxon>
        <taxon>Pseudomonadota</taxon>
        <taxon>Alphaproteobacteria</taxon>
        <taxon>Hyphomicrobiales</taxon>
        <taxon>Rhizobiaceae</taxon>
        <taxon>Rhizobium/Agrobacterium group</taxon>
        <taxon>Rhizobium</taxon>
    </lineage>
</organism>
<proteinExistence type="predicted"/>
<accession>I9X2G4</accession>
<sequence length="57" mass="6417">MALKVGDLVQLKSGGPKMTVNQVSGDTIWTSWFAGAKHERANFYKDALKEYVEEDKK</sequence>
<evidence type="ECO:0000313" key="1">
    <source>
        <dbReference type="EMBL" id="EJB02896.1"/>
    </source>
</evidence>
<name>I9X2G4_RHILT</name>
<gene>
    <name evidence="1" type="ORF">Rleg9DRAFT_1710</name>
</gene>
<dbReference type="Pfam" id="PF09926">
    <property type="entry name" value="DUF2158"/>
    <property type="match status" value="1"/>
</dbReference>
<evidence type="ECO:0000313" key="2">
    <source>
        <dbReference type="Proteomes" id="UP000005092"/>
    </source>
</evidence>
<dbReference type="OrthoDB" id="7173769at2"/>
<dbReference type="AlphaFoldDB" id="I9X2G4"/>
<protein>
    <submittedName>
        <fullName evidence="1">Uncharacterized small protein</fullName>
    </submittedName>
</protein>
<dbReference type="InterPro" id="IPR019226">
    <property type="entry name" value="DUF2158"/>
</dbReference>
<dbReference type="Proteomes" id="UP000005092">
    <property type="component" value="Unassembled WGS sequence"/>
</dbReference>
<dbReference type="EMBL" id="JH719381">
    <property type="protein sequence ID" value="EJB02896.1"/>
    <property type="molecule type" value="Genomic_DNA"/>
</dbReference>
<reference evidence="1 2" key="1">
    <citation type="submission" date="2012-02" db="EMBL/GenBank/DDBJ databases">
        <title>Improved High-Quality Draft Sequence of Rhizobium leguminosarum bv. trifolii WSM597.</title>
        <authorList>
            <consortium name="US DOE Joint Genome Institute"/>
            <person name="Lucas S."/>
            <person name="Han J."/>
            <person name="Lapidus A."/>
            <person name="Cheng J.-F."/>
            <person name="Goodwin L."/>
            <person name="Pitluck S."/>
            <person name="Peters L."/>
            <person name="Ovchinnikova G."/>
            <person name="Held B."/>
            <person name="Detter J.C."/>
            <person name="Han C."/>
            <person name="Tapia R."/>
            <person name="Land M."/>
            <person name="Hauser L."/>
            <person name="Kyrpides N."/>
            <person name="Ivanova N."/>
            <person name="Pagani I."/>
            <person name="Brau L."/>
            <person name="Yates R."/>
            <person name="O'Hara G."/>
            <person name="Rui T."/>
            <person name="Howieson J."/>
            <person name="Reeve W."/>
            <person name="Woyke T."/>
        </authorList>
    </citation>
    <scope>NUCLEOTIDE SEQUENCE [LARGE SCALE GENOMIC DNA]</scope>
    <source>
        <strain evidence="1 2">WSM597</strain>
    </source>
</reference>
<dbReference type="HOGENOM" id="CLU_194558_0_0_5"/>
<dbReference type="RefSeq" id="WP_003586792.1">
    <property type="nucleotide sequence ID" value="NZ_JH719381.1"/>
</dbReference>